<dbReference type="GO" id="GO:0006355">
    <property type="term" value="P:regulation of DNA-templated transcription"/>
    <property type="evidence" value="ECO:0007669"/>
    <property type="project" value="InterPro"/>
</dbReference>
<proteinExistence type="predicted"/>
<dbReference type="SUPFAM" id="SSF47598">
    <property type="entry name" value="Ribbon-helix-helix"/>
    <property type="match status" value="1"/>
</dbReference>
<dbReference type="Pfam" id="PF01402">
    <property type="entry name" value="RHH_1"/>
    <property type="match status" value="1"/>
</dbReference>
<dbReference type="CDD" id="cd21631">
    <property type="entry name" value="RHH_CopG_NikR-like"/>
    <property type="match status" value="1"/>
</dbReference>
<name>A0A7I7YEZ8_9MYCO</name>
<accession>A0A7I7YEZ8</accession>
<reference evidence="3 4" key="1">
    <citation type="journal article" date="2019" name="Emerg. Microbes Infect.">
        <title>Comprehensive subspecies identification of 175 nontuberculous mycobacteria species based on 7547 genomic profiles.</title>
        <authorList>
            <person name="Matsumoto Y."/>
            <person name="Kinjo T."/>
            <person name="Motooka D."/>
            <person name="Nabeya D."/>
            <person name="Jung N."/>
            <person name="Uechi K."/>
            <person name="Horii T."/>
            <person name="Iida T."/>
            <person name="Fujita J."/>
            <person name="Nakamura S."/>
        </authorList>
    </citation>
    <scope>NUCLEOTIDE SEQUENCE [LARGE SCALE GENOMIC DNA]</scope>
    <source>
        <strain evidence="3 4">JCM 14738</strain>
    </source>
</reference>
<dbReference type="InterPro" id="IPR002145">
    <property type="entry name" value="CopG"/>
</dbReference>
<dbReference type="RefSeq" id="WP_085231231.1">
    <property type="nucleotide sequence ID" value="NZ_AP022613.1"/>
</dbReference>
<feature type="region of interest" description="Disordered" evidence="1">
    <location>
        <begin position="41"/>
        <end position="61"/>
    </location>
</feature>
<dbReference type="Proteomes" id="UP000467385">
    <property type="component" value="Chromosome"/>
</dbReference>
<keyword evidence="4" id="KW-1185">Reference proteome</keyword>
<evidence type="ECO:0000313" key="4">
    <source>
        <dbReference type="Proteomes" id="UP000467385"/>
    </source>
</evidence>
<feature type="domain" description="Ribbon-helix-helix protein CopG" evidence="2">
    <location>
        <begin position="1"/>
        <end position="37"/>
    </location>
</feature>
<organism evidence="3 4">
    <name type="scientific">Mycobacterium conspicuum</name>
    <dbReference type="NCBI Taxonomy" id="44010"/>
    <lineage>
        <taxon>Bacteria</taxon>
        <taxon>Bacillati</taxon>
        <taxon>Actinomycetota</taxon>
        <taxon>Actinomycetes</taxon>
        <taxon>Mycobacteriales</taxon>
        <taxon>Mycobacteriaceae</taxon>
        <taxon>Mycobacterium</taxon>
    </lineage>
</organism>
<dbReference type="InterPro" id="IPR010985">
    <property type="entry name" value="Ribbon_hlx_hlx"/>
</dbReference>
<evidence type="ECO:0000256" key="1">
    <source>
        <dbReference type="SAM" id="MobiDB-lite"/>
    </source>
</evidence>
<dbReference type="OrthoDB" id="195896at2"/>
<sequence>MRTTIRIDDELYRQVKAMAARSGRTVAAVLEDAIRRGLSPSERRASGHYAVRPTGRGGLRSGVDLSSRAAIAEAMDEGAPIDALR</sequence>
<dbReference type="EMBL" id="AP022613">
    <property type="protein sequence ID" value="BBZ40358.1"/>
    <property type="molecule type" value="Genomic_DNA"/>
</dbReference>
<evidence type="ECO:0000259" key="2">
    <source>
        <dbReference type="Pfam" id="PF01402"/>
    </source>
</evidence>
<gene>
    <name evidence="3" type="ORF">MCNS_34210</name>
</gene>
<dbReference type="AlphaFoldDB" id="A0A7I7YEZ8"/>
<evidence type="ECO:0000313" key="3">
    <source>
        <dbReference type="EMBL" id="BBZ40358.1"/>
    </source>
</evidence>
<protein>
    <recommendedName>
        <fullName evidence="2">Ribbon-helix-helix protein CopG domain-containing protein</fullName>
    </recommendedName>
</protein>